<reference evidence="1 2" key="1">
    <citation type="submission" date="2016-11" db="EMBL/GenBank/DDBJ databases">
        <authorList>
            <person name="Klemetsen T."/>
        </authorList>
    </citation>
    <scope>NUCLEOTIDE SEQUENCE [LARGE SCALE GENOMIC DNA]</scope>
    <source>
        <strain evidence="1">MT 2528</strain>
    </source>
</reference>
<keyword evidence="2" id="KW-1185">Reference proteome</keyword>
<gene>
    <name evidence="1" type="ORF">MT2528_4317</name>
</gene>
<comment type="caution">
    <text evidence="1">The sequence shown here is derived from an EMBL/GenBank/DDBJ whole genome shotgun (WGS) entry which is preliminary data.</text>
</comment>
<name>A0ABY1HIX2_9GAMM</name>
<organism evidence="1 2">
    <name type="scientific">Moritella viscosa</name>
    <dbReference type="NCBI Taxonomy" id="80854"/>
    <lineage>
        <taxon>Bacteria</taxon>
        <taxon>Pseudomonadati</taxon>
        <taxon>Pseudomonadota</taxon>
        <taxon>Gammaproteobacteria</taxon>
        <taxon>Alteromonadales</taxon>
        <taxon>Moritellaceae</taxon>
        <taxon>Moritella</taxon>
    </lineage>
</organism>
<dbReference type="Proteomes" id="UP000182660">
    <property type="component" value="Unassembled WGS sequence"/>
</dbReference>
<proteinExistence type="predicted"/>
<dbReference type="GeneID" id="61297765"/>
<dbReference type="RefSeq" id="WP_075473325.1">
    <property type="nucleotide sequence ID" value="NZ_CAWQZC010000141.1"/>
</dbReference>
<dbReference type="EMBL" id="FPLJ01000116">
    <property type="protein sequence ID" value="SGZ01932.1"/>
    <property type="molecule type" value="Genomic_DNA"/>
</dbReference>
<evidence type="ECO:0000313" key="1">
    <source>
        <dbReference type="EMBL" id="SGZ01932.1"/>
    </source>
</evidence>
<sequence>MTDYYSHKIEDIQSIYEDVCTWFDSLGFSYVRTRYGTYKNVFSEFLRIVNERDIPDDLADFKLKFDNAYLEVHEAIRIYNGLKEHDAPQFLEQLKKVMSGQEFRAKKSDDQARDFLFELSVATRFINAGYKVDLKGVCDIVVDLNNYKTLFVECKRIKSSKKIGKNVKKANEQLKKRLKKTGQPNAVGLVAINITDLLPKKEQLPFNSNIAATQFHRVTTQEFVFGNVLDLMSNKFDGCLGVMCESSMMNYFFTQSELNGFQYSRHTGHIPYSDSSLYENLSKELSNQDIK</sequence>
<evidence type="ECO:0000313" key="2">
    <source>
        <dbReference type="Proteomes" id="UP000182660"/>
    </source>
</evidence>
<evidence type="ECO:0008006" key="3">
    <source>
        <dbReference type="Google" id="ProtNLM"/>
    </source>
</evidence>
<protein>
    <recommendedName>
        <fullName evidence="3">Restriction endonuclease type IV Mrr domain-containing protein</fullName>
    </recommendedName>
</protein>
<accession>A0ABY1HIX2</accession>